<gene>
    <name evidence="1" type="primary">ORF43814</name>
</gene>
<evidence type="ECO:0008006" key="2">
    <source>
        <dbReference type="Google" id="ProtNLM"/>
    </source>
</evidence>
<accession>A0A0B6Z0F9</accession>
<protein>
    <recommendedName>
        <fullName evidence="2">Fibronectin type-III domain-containing protein</fullName>
    </recommendedName>
</protein>
<sequence>DEVVSMTLESVPEGLIVLNLTVVDARTVNVTWTLPEKLNGKMTFQVGFTGLFYANPDAWNYTTIFGTRQLL</sequence>
<organism evidence="1">
    <name type="scientific">Arion vulgaris</name>
    <dbReference type="NCBI Taxonomy" id="1028688"/>
    <lineage>
        <taxon>Eukaryota</taxon>
        <taxon>Metazoa</taxon>
        <taxon>Spiralia</taxon>
        <taxon>Lophotrochozoa</taxon>
        <taxon>Mollusca</taxon>
        <taxon>Gastropoda</taxon>
        <taxon>Heterobranchia</taxon>
        <taxon>Euthyneura</taxon>
        <taxon>Panpulmonata</taxon>
        <taxon>Eupulmonata</taxon>
        <taxon>Stylommatophora</taxon>
        <taxon>Helicina</taxon>
        <taxon>Arionoidea</taxon>
        <taxon>Arionidae</taxon>
        <taxon>Arion</taxon>
    </lineage>
</organism>
<dbReference type="AlphaFoldDB" id="A0A0B6Z0F9"/>
<evidence type="ECO:0000313" key="1">
    <source>
        <dbReference type="EMBL" id="CEK61973.1"/>
    </source>
</evidence>
<name>A0A0B6Z0F9_9EUPU</name>
<proteinExistence type="predicted"/>
<dbReference type="SUPFAM" id="SSF49265">
    <property type="entry name" value="Fibronectin type III"/>
    <property type="match status" value="1"/>
</dbReference>
<reference evidence="1" key="1">
    <citation type="submission" date="2014-12" db="EMBL/GenBank/DDBJ databases">
        <title>Insight into the proteome of Arion vulgaris.</title>
        <authorList>
            <person name="Aradska J."/>
            <person name="Bulat T."/>
            <person name="Smidak R."/>
            <person name="Sarate P."/>
            <person name="Gangsoo J."/>
            <person name="Sialana F."/>
            <person name="Bilban M."/>
            <person name="Lubec G."/>
        </authorList>
    </citation>
    <scope>NUCLEOTIDE SEQUENCE</scope>
    <source>
        <tissue evidence="1">Skin</tissue>
    </source>
</reference>
<dbReference type="InterPro" id="IPR036116">
    <property type="entry name" value="FN3_sf"/>
</dbReference>
<feature type="non-terminal residue" evidence="1">
    <location>
        <position position="71"/>
    </location>
</feature>
<dbReference type="EMBL" id="HACG01015108">
    <property type="protein sequence ID" value="CEK61973.1"/>
    <property type="molecule type" value="Transcribed_RNA"/>
</dbReference>
<feature type="non-terminal residue" evidence="1">
    <location>
        <position position="1"/>
    </location>
</feature>